<evidence type="ECO:0000313" key="3">
    <source>
        <dbReference type="Proteomes" id="UP000824782"/>
    </source>
</evidence>
<organism evidence="2 3">
    <name type="scientific">Engystomops pustulosus</name>
    <name type="common">Tungara frog</name>
    <name type="synonym">Physalaemus pustulosus</name>
    <dbReference type="NCBI Taxonomy" id="76066"/>
    <lineage>
        <taxon>Eukaryota</taxon>
        <taxon>Metazoa</taxon>
        <taxon>Chordata</taxon>
        <taxon>Craniata</taxon>
        <taxon>Vertebrata</taxon>
        <taxon>Euteleostomi</taxon>
        <taxon>Amphibia</taxon>
        <taxon>Batrachia</taxon>
        <taxon>Anura</taxon>
        <taxon>Neobatrachia</taxon>
        <taxon>Hyloidea</taxon>
        <taxon>Leptodactylidae</taxon>
        <taxon>Leiuperinae</taxon>
        <taxon>Engystomops</taxon>
    </lineage>
</organism>
<dbReference type="EMBL" id="WNYA01000004">
    <property type="protein sequence ID" value="KAG8574603.1"/>
    <property type="molecule type" value="Genomic_DNA"/>
</dbReference>
<reference evidence="2" key="1">
    <citation type="thesis" date="2020" institute="ProQuest LLC" country="789 East Eisenhower Parkway, Ann Arbor, MI, USA">
        <title>Comparative Genomics and Chromosome Evolution.</title>
        <authorList>
            <person name="Mudd A.B."/>
        </authorList>
    </citation>
    <scope>NUCLEOTIDE SEQUENCE</scope>
    <source>
        <strain evidence="2">237g6f4</strain>
        <tissue evidence="2">Blood</tissue>
    </source>
</reference>
<gene>
    <name evidence="2" type="ORF">GDO81_009243</name>
</gene>
<keyword evidence="1" id="KW-0812">Transmembrane</keyword>
<proteinExistence type="predicted"/>
<keyword evidence="3" id="KW-1185">Reference proteome</keyword>
<accession>A0AAV7BPK7</accession>
<feature type="transmembrane region" description="Helical" evidence="1">
    <location>
        <begin position="43"/>
        <end position="66"/>
    </location>
</feature>
<keyword evidence="1" id="KW-0472">Membrane</keyword>
<evidence type="ECO:0000256" key="1">
    <source>
        <dbReference type="SAM" id="Phobius"/>
    </source>
</evidence>
<keyword evidence="1" id="KW-1133">Transmembrane helix</keyword>
<name>A0AAV7BPK7_ENGPU</name>
<sequence>MYIVTFNTFWGLFLFVFACNFPFILCAKVFLKCSHCLKHVGTANLIVTTLWCGNSVGTFMCCRWIIHLVPN</sequence>
<comment type="caution">
    <text evidence="2">The sequence shown here is derived from an EMBL/GenBank/DDBJ whole genome shotgun (WGS) entry which is preliminary data.</text>
</comment>
<dbReference type="Proteomes" id="UP000824782">
    <property type="component" value="Unassembled WGS sequence"/>
</dbReference>
<evidence type="ECO:0000313" key="2">
    <source>
        <dbReference type="EMBL" id="KAG8574603.1"/>
    </source>
</evidence>
<feature type="transmembrane region" description="Helical" evidence="1">
    <location>
        <begin position="12"/>
        <end position="31"/>
    </location>
</feature>
<protein>
    <submittedName>
        <fullName evidence="2">Uncharacterized protein</fullName>
    </submittedName>
</protein>
<dbReference type="AlphaFoldDB" id="A0AAV7BPK7"/>